<gene>
    <name evidence="1" type="ORF">H5411_05040</name>
</gene>
<dbReference type="AlphaFoldDB" id="A0A8E1VUJ7"/>
<name>A0A8E1VUJ7_9PSEU</name>
<protein>
    <submittedName>
        <fullName evidence="1">Uncharacterized protein</fullName>
    </submittedName>
</protein>
<dbReference type="RefSeq" id="WP_183123050.1">
    <property type="nucleotide sequence ID" value="NZ_JACJHR010000005.1"/>
</dbReference>
<dbReference type="EMBL" id="JACJHR010000005">
    <property type="protein sequence ID" value="MBB2498501.1"/>
    <property type="molecule type" value="Genomic_DNA"/>
</dbReference>
<organism evidence="1 2">
    <name type="scientific">Amycolatopsis echigonensis</name>
    <dbReference type="NCBI Taxonomy" id="2576905"/>
    <lineage>
        <taxon>Bacteria</taxon>
        <taxon>Bacillati</taxon>
        <taxon>Actinomycetota</taxon>
        <taxon>Actinomycetes</taxon>
        <taxon>Pseudonocardiales</taxon>
        <taxon>Pseudonocardiaceae</taxon>
        <taxon>Amycolatopsis</taxon>
    </lineage>
</organism>
<reference evidence="1 2" key="1">
    <citation type="submission" date="2020-08" db="EMBL/GenBank/DDBJ databases">
        <title>Amycolatopsis echigonensis JCM 21831.</title>
        <authorList>
            <person name="Tedsree N."/>
            <person name="Kuncharoen N."/>
            <person name="Likhitwitayawuid K."/>
            <person name="Tanasupawat S."/>
        </authorList>
    </citation>
    <scope>NUCLEOTIDE SEQUENCE [LARGE SCALE GENOMIC DNA]</scope>
    <source>
        <strain evidence="1 2">JCM 21831</strain>
    </source>
</reference>
<comment type="caution">
    <text evidence="1">The sequence shown here is derived from an EMBL/GenBank/DDBJ whole genome shotgun (WGS) entry which is preliminary data.</text>
</comment>
<sequence>MDYRKLFAEIHRRPELYGLDGSYHDYCTFLLGVDAGNDRQLLTGFRESLVPQVGTGDNLVWPSLVLHLAFPGRTAGWHDEVAGAGRQVANDLLFSLLDEFFRKREERSGTAAIFDEYLTWLKAQSWHRP</sequence>
<evidence type="ECO:0000313" key="1">
    <source>
        <dbReference type="EMBL" id="MBB2498501.1"/>
    </source>
</evidence>
<proteinExistence type="predicted"/>
<evidence type="ECO:0000313" key="2">
    <source>
        <dbReference type="Proteomes" id="UP000550260"/>
    </source>
</evidence>
<dbReference type="Proteomes" id="UP000550260">
    <property type="component" value="Unassembled WGS sequence"/>
</dbReference>
<accession>A0A8E1VUJ7</accession>